<dbReference type="OrthoDB" id="8135237at2"/>
<proteinExistence type="predicted"/>
<feature type="transmembrane region" description="Helical" evidence="2">
    <location>
        <begin position="112"/>
        <end position="135"/>
    </location>
</feature>
<sequence length="511" mass="57206">MLQRFLGFIAGVDRKTLAGCPATDKMWATHLGLSLLLSFTVVFGVTFHATGYMIEAVWTRLSIALVVAMTVLMFDRALCQSDWFSQGALRTPGADKQTIAEARQSVWRFTRVAMRLALSLGLAWVIAMFLELAIFSGTINERIEQDRVAANQPIFDKIGQFESELKAESDRRRDALAEQEAALRNGYVSNPAPDPALTARSEDIDQQMKALALREADQRAEIRQIDDSIRGYIADMNAEELGQKLRPTSSGKPGVGPRYEFAKRQKEAFEAQRGAREAAIAGLDLKRDELREAQAQIATETLIVRDKERAALQGQRDAMQAEINAARAELKQFDASRAVRVDELRNRLFEELHYQAKSDAIDPLTRIAAYQALKNDPKDGTIMTLFSWMTRFFIIFLEVVPVIAKIFFSPPSVYAAKIQAEVERARRRVEAEAGAAAPASEPPAASRIGAAADYILVPKNLAMAAEQERQEERRKVTRRMVNRRTETRPKIAGLRWQTPKPLSRAALARAW</sequence>
<name>Q07UJ2_RHOP5</name>
<feature type="transmembrane region" description="Helical" evidence="2">
    <location>
        <begin position="31"/>
        <end position="51"/>
    </location>
</feature>
<reference evidence="3" key="1">
    <citation type="submission" date="2006-09" db="EMBL/GenBank/DDBJ databases">
        <title>Complete sequence of Rhodopseudomonas palustris BisA53.</title>
        <authorList>
            <consortium name="US DOE Joint Genome Institute"/>
            <person name="Copeland A."/>
            <person name="Lucas S."/>
            <person name="Lapidus A."/>
            <person name="Barry K."/>
            <person name="Detter J.C."/>
            <person name="Glavina del Rio T."/>
            <person name="Hammon N."/>
            <person name="Israni S."/>
            <person name="Dalin E."/>
            <person name="Tice H."/>
            <person name="Pitluck S."/>
            <person name="Chain P."/>
            <person name="Malfatti S."/>
            <person name="Shin M."/>
            <person name="Vergez L."/>
            <person name="Schmutz J."/>
            <person name="Larimer F."/>
            <person name="Land M."/>
            <person name="Hauser L."/>
            <person name="Pelletier D.A."/>
            <person name="Kyrpides N."/>
            <person name="Kim E."/>
            <person name="Harwood C.S."/>
            <person name="Oda Y."/>
            <person name="Richardson P."/>
        </authorList>
    </citation>
    <scope>NUCLEOTIDE SEQUENCE [LARGE SCALE GENOMIC DNA]</scope>
    <source>
        <strain evidence="3">BisA53</strain>
    </source>
</reference>
<dbReference type="STRING" id="316055.RPE_0433"/>
<dbReference type="InterPro" id="IPR025519">
    <property type="entry name" value="DUF4407"/>
</dbReference>
<dbReference type="HOGENOM" id="CLU_028883_0_0_5"/>
<accession>Q07UJ2</accession>
<evidence type="ECO:0000256" key="2">
    <source>
        <dbReference type="SAM" id="Phobius"/>
    </source>
</evidence>
<feature type="transmembrane region" description="Helical" evidence="2">
    <location>
        <begin position="57"/>
        <end position="74"/>
    </location>
</feature>
<evidence type="ECO:0008006" key="4">
    <source>
        <dbReference type="Google" id="ProtNLM"/>
    </source>
</evidence>
<keyword evidence="1" id="KW-0175">Coiled coil</keyword>
<keyword evidence="2" id="KW-1133">Transmembrane helix</keyword>
<evidence type="ECO:0000256" key="1">
    <source>
        <dbReference type="SAM" id="Coils"/>
    </source>
</evidence>
<evidence type="ECO:0000313" key="3">
    <source>
        <dbReference type="EMBL" id="ABJ04392.1"/>
    </source>
</evidence>
<gene>
    <name evidence="3" type="ordered locus">RPE_0433</name>
</gene>
<feature type="coiled-coil region" evidence="1">
    <location>
        <begin position="309"/>
        <end position="336"/>
    </location>
</feature>
<dbReference type="Pfam" id="PF14362">
    <property type="entry name" value="DUF4407"/>
    <property type="match status" value="1"/>
</dbReference>
<dbReference type="AlphaFoldDB" id="Q07UJ2"/>
<organism evidence="3">
    <name type="scientific">Rhodopseudomonas palustris (strain BisA53)</name>
    <dbReference type="NCBI Taxonomy" id="316055"/>
    <lineage>
        <taxon>Bacteria</taxon>
        <taxon>Pseudomonadati</taxon>
        <taxon>Pseudomonadota</taxon>
        <taxon>Alphaproteobacteria</taxon>
        <taxon>Hyphomicrobiales</taxon>
        <taxon>Nitrobacteraceae</taxon>
        <taxon>Rhodopseudomonas</taxon>
    </lineage>
</organism>
<protein>
    <recommendedName>
        <fullName evidence="4">DUF4407 domain-containing protein</fullName>
    </recommendedName>
</protein>
<dbReference type="eggNOG" id="COG3266">
    <property type="taxonomic scope" value="Bacteria"/>
</dbReference>
<dbReference type="KEGG" id="rpe:RPE_0433"/>
<keyword evidence="2" id="KW-0812">Transmembrane</keyword>
<dbReference type="EMBL" id="CP000463">
    <property type="protein sequence ID" value="ABJ04392.1"/>
    <property type="molecule type" value="Genomic_DNA"/>
</dbReference>
<keyword evidence="2" id="KW-0472">Membrane</keyword>